<dbReference type="InterPro" id="IPR019405">
    <property type="entry name" value="Lactonase_7-beta_prop"/>
</dbReference>
<comment type="caution">
    <text evidence="2">The sequence shown here is derived from an EMBL/GenBank/DDBJ whole genome shotgun (WGS) entry which is preliminary data.</text>
</comment>
<dbReference type="SUPFAM" id="SSF51004">
    <property type="entry name" value="C-terminal (heme d1) domain of cytochrome cd1-nitrite reductase"/>
    <property type="match status" value="1"/>
</dbReference>
<evidence type="ECO:0000256" key="1">
    <source>
        <dbReference type="ARBA" id="ARBA00005564"/>
    </source>
</evidence>
<dbReference type="InterPro" id="IPR015943">
    <property type="entry name" value="WD40/YVTN_repeat-like_dom_sf"/>
</dbReference>
<comment type="similarity">
    <text evidence="1">Belongs to the cycloisomerase 2 family.</text>
</comment>
<dbReference type="AlphaFoldDB" id="A0A2N5N2V6"/>
<dbReference type="PANTHER" id="PTHR30344">
    <property type="entry name" value="6-PHOSPHOGLUCONOLACTONASE-RELATED"/>
    <property type="match status" value="1"/>
</dbReference>
<proteinExistence type="inferred from homology"/>
<dbReference type="Pfam" id="PF10282">
    <property type="entry name" value="Lactonase"/>
    <property type="match status" value="1"/>
</dbReference>
<keyword evidence="3" id="KW-1185">Reference proteome</keyword>
<dbReference type="InterPro" id="IPR011048">
    <property type="entry name" value="Haem_d1_sf"/>
</dbReference>
<name>A0A2N5N2V6_9BACL</name>
<accession>A0A2N5N2V6</accession>
<keyword evidence="2" id="KW-0378">Hydrolase</keyword>
<dbReference type="Gene3D" id="2.130.10.10">
    <property type="entry name" value="YVTN repeat-like/Quinoprotein amine dehydrogenase"/>
    <property type="match status" value="1"/>
</dbReference>
<dbReference type="PANTHER" id="PTHR30344:SF1">
    <property type="entry name" value="6-PHOSPHOGLUCONOLACTONASE"/>
    <property type="match status" value="1"/>
</dbReference>
<dbReference type="InterPro" id="IPR050282">
    <property type="entry name" value="Cycloisomerase_2"/>
</dbReference>
<dbReference type="Proteomes" id="UP000234789">
    <property type="component" value="Unassembled WGS sequence"/>
</dbReference>
<reference evidence="2 3" key="1">
    <citation type="submission" date="2017-05" db="EMBL/GenBank/DDBJ databases">
        <title>Functional genome analysis of Paenibacillus pasadenensis strain R16: insights on endophytic life style and antifungal activity.</title>
        <authorList>
            <person name="Passera A."/>
            <person name="Marcolungo L."/>
            <person name="Casati P."/>
            <person name="Brasca M."/>
            <person name="Quaglino F."/>
            <person name="Delledonne M."/>
        </authorList>
    </citation>
    <scope>NUCLEOTIDE SEQUENCE [LARGE SCALE GENOMIC DNA]</scope>
    <source>
        <strain evidence="2 3">R16</strain>
    </source>
</reference>
<dbReference type="GO" id="GO:0017057">
    <property type="term" value="F:6-phosphogluconolactonase activity"/>
    <property type="evidence" value="ECO:0007669"/>
    <property type="project" value="UniProtKB-EC"/>
</dbReference>
<dbReference type="EMBL" id="NFEZ01000004">
    <property type="protein sequence ID" value="PLT44656.1"/>
    <property type="molecule type" value="Genomic_DNA"/>
</dbReference>
<dbReference type="EC" id="3.1.1.31" evidence="2"/>
<evidence type="ECO:0000313" key="3">
    <source>
        <dbReference type="Proteomes" id="UP000234789"/>
    </source>
</evidence>
<gene>
    <name evidence="2" type="ORF">B8V81_3087</name>
</gene>
<dbReference type="RefSeq" id="WP_043111001.1">
    <property type="nucleotide sequence ID" value="NZ_BIMM01000068.1"/>
</dbReference>
<protein>
    <submittedName>
        <fullName evidence="2">6-phosphogluconolactonase</fullName>
        <ecNumber evidence="2">3.1.1.31</ecNumber>
    </submittedName>
</protein>
<sequence>MANNSGIFYIGAYGEAAEPTIYGCRLDEESGRLAVFQRLAGVEQASFLAAHPNGSILYACSEVGKTRGKPGGSVHELAIDGATGELEALGSQLTHGEHPCYVSVSPEGASLYAANYSGGNAAVFPLSSAGRLEEPASAVIENPGELGPMTSRQDKAHAHSIGPIPGTPFVYVADLGTDTVYIHRRSVDGRSLLRTSALRVEPGSGPRHAAAREGSPYMYIIGELDSHVTVARLGEDGSLEPVQRLSALPEGFAGESWAADIHLSADGRFLYVSNRGHDSIAVFEADAADGTLRLIQHESTGGSYPRNFALSPDGGWLLAANQNSGSVNVLRRDPQTGLLQGTDSVLSLPSPVCIRFL</sequence>
<evidence type="ECO:0000313" key="2">
    <source>
        <dbReference type="EMBL" id="PLT44656.1"/>
    </source>
</evidence>
<organism evidence="2 3">
    <name type="scientific">Paenibacillus pasadenensis</name>
    <dbReference type="NCBI Taxonomy" id="217090"/>
    <lineage>
        <taxon>Bacteria</taxon>
        <taxon>Bacillati</taxon>
        <taxon>Bacillota</taxon>
        <taxon>Bacilli</taxon>
        <taxon>Bacillales</taxon>
        <taxon>Paenibacillaceae</taxon>
        <taxon>Paenibacillus</taxon>
    </lineage>
</organism>